<evidence type="ECO:0000313" key="2">
    <source>
        <dbReference type="Proteomes" id="UP000243217"/>
    </source>
</evidence>
<dbReference type="SUPFAM" id="SSF48403">
    <property type="entry name" value="Ankyrin repeat"/>
    <property type="match status" value="1"/>
</dbReference>
<reference evidence="1 2" key="1">
    <citation type="journal article" date="2014" name="Genome Biol. Evol.">
        <title>The secreted proteins of Achlya hypogyna and Thraustotheca clavata identify the ancestral oomycete secretome and reveal gene acquisitions by horizontal gene transfer.</title>
        <authorList>
            <person name="Misner I."/>
            <person name="Blouin N."/>
            <person name="Leonard G."/>
            <person name="Richards T.A."/>
            <person name="Lane C.E."/>
        </authorList>
    </citation>
    <scope>NUCLEOTIDE SEQUENCE [LARGE SCALE GENOMIC DNA]</scope>
    <source>
        <strain evidence="1 2">ATCC 34112</strain>
    </source>
</reference>
<dbReference type="PANTHER" id="PTHR46586">
    <property type="entry name" value="ANKYRIN REPEAT-CONTAINING PROTEIN"/>
    <property type="match status" value="1"/>
</dbReference>
<evidence type="ECO:0000313" key="1">
    <source>
        <dbReference type="EMBL" id="OQR97421.1"/>
    </source>
</evidence>
<accession>A0A1V9ZHP5</accession>
<gene>
    <name evidence="1" type="ORF">THRCLA_06967</name>
</gene>
<dbReference type="EMBL" id="JNBS01001913">
    <property type="protein sequence ID" value="OQR97421.1"/>
    <property type="molecule type" value="Genomic_DNA"/>
</dbReference>
<dbReference type="InterPro" id="IPR036770">
    <property type="entry name" value="Ankyrin_rpt-contain_sf"/>
</dbReference>
<dbReference type="SMART" id="SM00248">
    <property type="entry name" value="ANK"/>
    <property type="match status" value="7"/>
</dbReference>
<proteinExistence type="predicted"/>
<dbReference type="AlphaFoldDB" id="A0A1V9ZHP5"/>
<keyword evidence="2" id="KW-1185">Reference proteome</keyword>
<dbReference type="PANTHER" id="PTHR46586:SF3">
    <property type="entry name" value="ANKYRIN REPEAT-CONTAINING PROTEIN"/>
    <property type="match status" value="1"/>
</dbReference>
<name>A0A1V9ZHP5_9STRA</name>
<dbReference type="STRING" id="74557.A0A1V9ZHP5"/>
<dbReference type="InterPro" id="IPR052050">
    <property type="entry name" value="SecEffector_AnkRepeat"/>
</dbReference>
<dbReference type="OrthoDB" id="67619at2759"/>
<comment type="caution">
    <text evidence="1">The sequence shown here is derived from an EMBL/GenBank/DDBJ whole genome shotgun (WGS) entry which is preliminary data.</text>
</comment>
<dbReference type="Pfam" id="PF12796">
    <property type="entry name" value="Ank_2"/>
    <property type="match status" value="1"/>
</dbReference>
<protein>
    <submittedName>
        <fullName evidence="1">Ankyrin repeat protein L63-like</fullName>
    </submittedName>
</protein>
<dbReference type="InterPro" id="IPR002110">
    <property type="entry name" value="Ankyrin_rpt"/>
</dbReference>
<organism evidence="1 2">
    <name type="scientific">Thraustotheca clavata</name>
    <dbReference type="NCBI Taxonomy" id="74557"/>
    <lineage>
        <taxon>Eukaryota</taxon>
        <taxon>Sar</taxon>
        <taxon>Stramenopiles</taxon>
        <taxon>Oomycota</taxon>
        <taxon>Saprolegniomycetes</taxon>
        <taxon>Saprolegniales</taxon>
        <taxon>Achlyaceae</taxon>
        <taxon>Thraustotheca</taxon>
    </lineage>
</organism>
<dbReference type="Gene3D" id="1.25.40.20">
    <property type="entry name" value="Ankyrin repeat-containing domain"/>
    <property type="match status" value="3"/>
</dbReference>
<dbReference type="SUPFAM" id="SSF140860">
    <property type="entry name" value="Pseudo ankyrin repeat-like"/>
    <property type="match status" value="1"/>
</dbReference>
<sequence length="642" mass="74043">MSLNLTVLDHLLSPRIEHIPHVLGTEKLIAIIVSYQNGWHYDTLMLTRLFREITSSDATLHARSLASFIEQFPAWIQRYGSGRVEHHFSSYRRKRLVHYGLILGNVHVLECFEQCQLLQITQQDLQLAGQHGHINVIAFLEPRIHAKHAAVVMDQAVVNGHLDIVKYLHQKRIPVSEAAYAEACSNGYDHVIRFLYEVGYRYFPWGVVANAAKQGHLGMIQFFHDIHYPELDGAVSIAADNGHMDIVEYLFEQRPYLWYSMPSNIAHYGFQKDYATSKVTIPLTPVKTDSLNLLVTNVLGSRKVFRLIVSYQHGADKETLMLRQELRGIDSTMDDGVDLLPAALKRFHKLFPDWLKSRGIDNLELHFPAALHRHLVYYAMVYNNVNILEYFHKIKTLELTYHDLYLAGSHGHMNVIKYLNSVYNGTSMLEITMQSAVAKGHYNVMQFLQEQGVEVPAECFQIACEKGHLDIVQYLYQLGAYDRRCKQIVAQTTINGHLDVLQFLHAKRFDGFDKYALLYAVEHGHLNIVRFLHSIRTEEMYGLVYDAIPGGHLDVVKFLHQNGYKHDIKSVLWYALTKGQRDIARYLQEEATLKKRWSRFSKQVAMKFQNLRNALRPQAPLNYSNALLTLEDVKPKDKSKKY</sequence>
<dbReference type="Proteomes" id="UP000243217">
    <property type="component" value="Unassembled WGS sequence"/>
</dbReference>